<evidence type="ECO:0000256" key="6">
    <source>
        <dbReference type="SAM" id="MobiDB-lite"/>
    </source>
</evidence>
<dbReference type="EMBL" id="JBBPFD010000019">
    <property type="protein sequence ID" value="KAK7886713.1"/>
    <property type="molecule type" value="Genomic_DNA"/>
</dbReference>
<dbReference type="Proteomes" id="UP001460270">
    <property type="component" value="Unassembled WGS sequence"/>
</dbReference>
<evidence type="ECO:0000259" key="7">
    <source>
        <dbReference type="PROSITE" id="PS50011"/>
    </source>
</evidence>
<feature type="region of interest" description="Disordered" evidence="6">
    <location>
        <begin position="618"/>
        <end position="639"/>
    </location>
</feature>
<dbReference type="PROSITE" id="PS50011">
    <property type="entry name" value="PROTEIN_KINASE_DOM"/>
    <property type="match status" value="1"/>
</dbReference>
<dbReference type="GO" id="GO:0003714">
    <property type="term" value="F:transcription corepressor activity"/>
    <property type="evidence" value="ECO:0007669"/>
    <property type="project" value="TreeGrafter"/>
</dbReference>
<dbReference type="GO" id="GO:0045944">
    <property type="term" value="P:positive regulation of transcription by RNA polymerase II"/>
    <property type="evidence" value="ECO:0007669"/>
    <property type="project" value="TreeGrafter"/>
</dbReference>
<feature type="domain" description="Protein kinase" evidence="7">
    <location>
        <begin position="4"/>
        <end position="323"/>
    </location>
</feature>
<feature type="region of interest" description="Disordered" evidence="6">
    <location>
        <begin position="464"/>
        <end position="558"/>
    </location>
</feature>
<dbReference type="PANTHER" id="PTHR24058">
    <property type="entry name" value="DUAL SPECIFICITY PROTEIN KINASE"/>
    <property type="match status" value="1"/>
</dbReference>
<comment type="caution">
    <text evidence="8">The sequence shown here is derived from an EMBL/GenBank/DDBJ whole genome shotgun (WGS) entry which is preliminary data.</text>
</comment>
<dbReference type="PROSITE" id="PS00108">
    <property type="entry name" value="PROTEIN_KINASE_ST"/>
    <property type="match status" value="1"/>
</dbReference>
<dbReference type="InterPro" id="IPR008271">
    <property type="entry name" value="Ser/Thr_kinase_AS"/>
</dbReference>
<keyword evidence="1" id="KW-0723">Serine/threonine-protein kinase</keyword>
<organism evidence="8 9">
    <name type="scientific">Mugilogobius chulae</name>
    <name type="common">yellowstripe goby</name>
    <dbReference type="NCBI Taxonomy" id="88201"/>
    <lineage>
        <taxon>Eukaryota</taxon>
        <taxon>Metazoa</taxon>
        <taxon>Chordata</taxon>
        <taxon>Craniata</taxon>
        <taxon>Vertebrata</taxon>
        <taxon>Euteleostomi</taxon>
        <taxon>Actinopterygii</taxon>
        <taxon>Neopterygii</taxon>
        <taxon>Teleostei</taxon>
        <taxon>Neoteleostei</taxon>
        <taxon>Acanthomorphata</taxon>
        <taxon>Gobiaria</taxon>
        <taxon>Gobiiformes</taxon>
        <taxon>Gobioidei</taxon>
        <taxon>Gobiidae</taxon>
        <taxon>Gobionellinae</taxon>
        <taxon>Mugilogobius</taxon>
    </lineage>
</organism>
<gene>
    <name evidence="8" type="ORF">WMY93_026334</name>
</gene>
<accession>A0AAW0N854</accession>
<evidence type="ECO:0000256" key="1">
    <source>
        <dbReference type="ARBA" id="ARBA00022527"/>
    </source>
</evidence>
<evidence type="ECO:0000256" key="4">
    <source>
        <dbReference type="ARBA" id="ARBA00022777"/>
    </source>
</evidence>
<dbReference type="GO" id="GO:0007224">
    <property type="term" value="P:smoothened signaling pathway"/>
    <property type="evidence" value="ECO:0007669"/>
    <property type="project" value="TreeGrafter"/>
</dbReference>
<dbReference type="PANTHER" id="PTHR24058:SF53">
    <property type="entry name" value="HOMEODOMAIN-INTERACTING PROTEIN KINASE 2"/>
    <property type="match status" value="1"/>
</dbReference>
<feature type="region of interest" description="Disordered" evidence="6">
    <location>
        <begin position="349"/>
        <end position="433"/>
    </location>
</feature>
<dbReference type="Gene3D" id="1.10.510.10">
    <property type="entry name" value="Transferase(Phosphotransferase) domain 1"/>
    <property type="match status" value="1"/>
</dbReference>
<dbReference type="GO" id="GO:0004674">
    <property type="term" value="F:protein serine/threonine kinase activity"/>
    <property type="evidence" value="ECO:0007669"/>
    <property type="project" value="UniProtKB-KW"/>
</dbReference>
<feature type="compositionally biased region" description="Polar residues" evidence="6">
    <location>
        <begin position="464"/>
        <end position="476"/>
    </location>
</feature>
<name>A0AAW0N854_9GOBI</name>
<feature type="compositionally biased region" description="Polar residues" evidence="6">
    <location>
        <begin position="618"/>
        <end position="634"/>
    </location>
</feature>
<sequence length="745" mass="84377">MDLYETLEVMGEGSYGEVSRCRNKLTGQNVAVKKIKDFNNVAIQREVSMLQQISRLDPDVHNLVRFHRHFTSSSGQHYLEFEQLDQSLHDLILQQKKGIPLNDIRPMAKQLLIALEGLRGLGIVHTDIKPDNIMLVDHQKEPFRVKLIDFGLARQKDQLRVGMRMQPLGFRAPEVSLGLPLSEAVDVWSLGCCLLAFYLYLVPFNVRASYDNVKQISHILGVPDEQLIAKATRGAEFFVHEQSRWRLKTSSELKRETGRYPETGEHNLESVRSLQDLLLNCTERISRVEYLDRVVFLDLIQKMLTMNPEKRITPAEALEHPFITRSYMQEYLEYFKESAQKMSLKQVLEPHREAGTQTDPEEPASKSIVHEEEPASKSKSRVHSAKSSKCEKNSETQSPVLEQPSHSLTVSPSKYFQQHHVSSGMKEEEAETHSPVIVLRPSLLEGLCVTSIASELETDNQKNKYQTFTNTETQSATEKDNCETRSPVDLQPCPSKNRSDPSLSHLHNGKGEEVTGETESPTVLEESDLQPCSSKSHSHLQSHHNDKGEEGVPAETKSPAVLEESNLQHDDVEPTVEAMTLQLIYNLRRYLQKKKEQSSMQTLFESPANFTAAQKNTQIMSPAQTRSVVSSEGDNSNDKTRLEEQIKGAAQTRLYTTTREDKRTVKDIDDEAQKNIEQPILTNEKTSLEDLVLDVDEEENTSSSLVAGDCLEELSHKLELMLLHVKKRYEVAWASVGDASWSTPL</sequence>
<evidence type="ECO:0000256" key="5">
    <source>
        <dbReference type="ARBA" id="ARBA00022840"/>
    </source>
</evidence>
<proteinExistence type="predicted"/>
<feature type="compositionally biased region" description="Polar residues" evidence="6">
    <location>
        <begin position="395"/>
        <end position="421"/>
    </location>
</feature>
<dbReference type="InterPro" id="IPR000719">
    <property type="entry name" value="Prot_kinase_dom"/>
</dbReference>
<dbReference type="GO" id="GO:0046332">
    <property type="term" value="F:SMAD binding"/>
    <property type="evidence" value="ECO:0007669"/>
    <property type="project" value="TreeGrafter"/>
</dbReference>
<dbReference type="GO" id="GO:0042771">
    <property type="term" value="P:intrinsic apoptotic signaling pathway in response to DNA damage by p53 class mediator"/>
    <property type="evidence" value="ECO:0007669"/>
    <property type="project" value="TreeGrafter"/>
</dbReference>
<reference evidence="9" key="1">
    <citation type="submission" date="2024-04" db="EMBL/GenBank/DDBJ databases">
        <title>Salinicola lusitanus LLJ914,a marine bacterium isolated from the Okinawa Trough.</title>
        <authorList>
            <person name="Li J."/>
        </authorList>
    </citation>
    <scope>NUCLEOTIDE SEQUENCE [LARGE SCALE GENOMIC DNA]</scope>
</reference>
<dbReference type="GO" id="GO:0005737">
    <property type="term" value="C:cytoplasm"/>
    <property type="evidence" value="ECO:0007669"/>
    <property type="project" value="TreeGrafter"/>
</dbReference>
<dbReference type="GO" id="GO:0005524">
    <property type="term" value="F:ATP binding"/>
    <property type="evidence" value="ECO:0007669"/>
    <property type="project" value="UniProtKB-KW"/>
</dbReference>
<dbReference type="GO" id="GO:0004713">
    <property type="term" value="F:protein tyrosine kinase activity"/>
    <property type="evidence" value="ECO:0007669"/>
    <property type="project" value="TreeGrafter"/>
</dbReference>
<dbReference type="AlphaFoldDB" id="A0AAW0N854"/>
<dbReference type="SUPFAM" id="SSF56112">
    <property type="entry name" value="Protein kinase-like (PK-like)"/>
    <property type="match status" value="1"/>
</dbReference>
<keyword evidence="9" id="KW-1185">Reference proteome</keyword>
<dbReference type="GO" id="GO:0016605">
    <property type="term" value="C:PML body"/>
    <property type="evidence" value="ECO:0007669"/>
    <property type="project" value="TreeGrafter"/>
</dbReference>
<dbReference type="Pfam" id="PF00069">
    <property type="entry name" value="Pkinase"/>
    <property type="match status" value="1"/>
</dbReference>
<keyword evidence="2" id="KW-0808">Transferase</keyword>
<keyword evidence="5" id="KW-0067">ATP-binding</keyword>
<protein>
    <recommendedName>
        <fullName evidence="7">Protein kinase domain-containing protein</fullName>
    </recommendedName>
</protein>
<dbReference type="InterPro" id="IPR050494">
    <property type="entry name" value="Ser_Thr_dual-spec_kinase"/>
</dbReference>
<dbReference type="SMART" id="SM00220">
    <property type="entry name" value="S_TKc"/>
    <property type="match status" value="1"/>
</dbReference>
<evidence type="ECO:0000313" key="8">
    <source>
        <dbReference type="EMBL" id="KAK7886713.1"/>
    </source>
</evidence>
<evidence type="ECO:0000313" key="9">
    <source>
        <dbReference type="Proteomes" id="UP001460270"/>
    </source>
</evidence>
<keyword evidence="4" id="KW-0418">Kinase</keyword>
<dbReference type="GO" id="GO:0003713">
    <property type="term" value="F:transcription coactivator activity"/>
    <property type="evidence" value="ECO:0007669"/>
    <property type="project" value="TreeGrafter"/>
</dbReference>
<dbReference type="InterPro" id="IPR011009">
    <property type="entry name" value="Kinase-like_dom_sf"/>
</dbReference>
<keyword evidence="3" id="KW-0547">Nucleotide-binding</keyword>
<evidence type="ECO:0000256" key="3">
    <source>
        <dbReference type="ARBA" id="ARBA00022741"/>
    </source>
</evidence>
<dbReference type="Gene3D" id="3.30.200.20">
    <property type="entry name" value="Phosphorylase Kinase, domain 1"/>
    <property type="match status" value="1"/>
</dbReference>
<evidence type="ECO:0000256" key="2">
    <source>
        <dbReference type="ARBA" id="ARBA00022679"/>
    </source>
</evidence>